<sequence length="356" mass="38154">MTLSLALKATVPAVFFGYAIAANLTLFSKPDTPMPVLEGVFDGKITHDIDTLYRDSLPHKAPAVGLIGAARYVLLDEGRPGVVVGRGGTLFTSEEFRAADPLTYKKALLEIAAVANDLQAQGVELLVAPLPAKVDLLRAQSPNADESRRLELFYSTFLQDLNELGIQAIDTRPALLPLSQPFLITDTHWTPEGASAVAQLIASSETLTGGTEQFSTQTDATTKFAGDLVTYVTSDALAPRIGLAPEQVTPYRAIAQATDGGIVDIFGNSAEGSEKVDLVGTSYSANPNWSFAEALKLALHRDVINYAEEGKGPFAPMQSYMTKRDPLDGAAQVIWEIPVRYLTDPAMLTTGAEDRV</sequence>
<keyword evidence="4" id="KW-0732">Signal</keyword>
<dbReference type="Pfam" id="PF16822">
    <property type="entry name" value="ALGX"/>
    <property type="match status" value="1"/>
</dbReference>
<feature type="domain" description="AlgX/AlgJ SGNH hydrolase-like" evidence="7">
    <location>
        <begin position="82"/>
        <end position="338"/>
    </location>
</feature>
<evidence type="ECO:0000256" key="6">
    <source>
        <dbReference type="ARBA" id="ARBA00022841"/>
    </source>
</evidence>
<dbReference type="Proteomes" id="UP000199550">
    <property type="component" value="Unassembled WGS sequence"/>
</dbReference>
<accession>A0A1I4J354</accession>
<evidence type="ECO:0000256" key="1">
    <source>
        <dbReference type="ARBA" id="ARBA00004418"/>
    </source>
</evidence>
<keyword evidence="5" id="KW-0574">Periplasm</keyword>
<protein>
    <submittedName>
        <fullName evidence="8">Alginate O-acetyltransferase complex protein AlgJ</fullName>
    </submittedName>
</protein>
<comment type="subcellular location">
    <subcellularLocation>
        <location evidence="1">Periplasm</location>
    </subcellularLocation>
</comment>
<keyword evidence="3 8" id="KW-0808">Transferase</keyword>
<dbReference type="AlphaFoldDB" id="A0A1I4J354"/>
<evidence type="ECO:0000256" key="3">
    <source>
        <dbReference type="ARBA" id="ARBA00022679"/>
    </source>
</evidence>
<dbReference type="OrthoDB" id="9760774at2"/>
<dbReference type="EMBL" id="FOTF01000032">
    <property type="protein sequence ID" value="SFL60980.1"/>
    <property type="molecule type" value="Genomic_DNA"/>
</dbReference>
<dbReference type="GO" id="GO:0042121">
    <property type="term" value="P:alginic acid biosynthetic process"/>
    <property type="evidence" value="ECO:0007669"/>
    <property type="project" value="UniProtKB-UniPathway"/>
</dbReference>
<evidence type="ECO:0000313" key="9">
    <source>
        <dbReference type="Proteomes" id="UP000199550"/>
    </source>
</evidence>
<dbReference type="GO" id="GO:0016740">
    <property type="term" value="F:transferase activity"/>
    <property type="evidence" value="ECO:0007669"/>
    <property type="project" value="UniProtKB-KW"/>
</dbReference>
<keyword evidence="9" id="KW-1185">Reference proteome</keyword>
<dbReference type="GO" id="GO:0042597">
    <property type="term" value="C:periplasmic space"/>
    <property type="evidence" value="ECO:0007669"/>
    <property type="project" value="UniProtKB-SubCell"/>
</dbReference>
<dbReference type="STRING" id="195913.SAMN04488004_13223"/>
<evidence type="ECO:0000259" key="7">
    <source>
        <dbReference type="Pfam" id="PF16822"/>
    </source>
</evidence>
<name>A0A1I4J354_9RHOB</name>
<dbReference type="InterPro" id="IPR031811">
    <property type="entry name" value="ALGX/ALGJ_SGNH-like"/>
</dbReference>
<gene>
    <name evidence="8" type="ORF">SAMN04488004_13223</name>
</gene>
<evidence type="ECO:0000313" key="8">
    <source>
        <dbReference type="EMBL" id="SFL60980.1"/>
    </source>
</evidence>
<evidence type="ECO:0000256" key="4">
    <source>
        <dbReference type="ARBA" id="ARBA00022729"/>
    </source>
</evidence>
<keyword evidence="6" id="KW-0016">Alginate biosynthesis</keyword>
<dbReference type="RefSeq" id="WP_090191650.1">
    <property type="nucleotide sequence ID" value="NZ_FOTF01000032.1"/>
</dbReference>
<evidence type="ECO:0000256" key="5">
    <source>
        <dbReference type="ARBA" id="ARBA00022764"/>
    </source>
</evidence>
<proteinExistence type="predicted"/>
<comment type="pathway">
    <text evidence="2">Glycan biosynthesis; alginate biosynthesis.</text>
</comment>
<reference evidence="9" key="1">
    <citation type="submission" date="2016-10" db="EMBL/GenBank/DDBJ databases">
        <authorList>
            <person name="Varghese N."/>
            <person name="Submissions S."/>
        </authorList>
    </citation>
    <scope>NUCLEOTIDE SEQUENCE [LARGE SCALE GENOMIC DNA]</scope>
    <source>
        <strain evidence="9">DSM 16199</strain>
    </source>
</reference>
<dbReference type="UniPathway" id="UPA00286"/>
<evidence type="ECO:0000256" key="2">
    <source>
        <dbReference type="ARBA" id="ARBA00005182"/>
    </source>
</evidence>
<organism evidence="8 9">
    <name type="scientific">Loktanella salsilacus</name>
    <dbReference type="NCBI Taxonomy" id="195913"/>
    <lineage>
        <taxon>Bacteria</taxon>
        <taxon>Pseudomonadati</taxon>
        <taxon>Pseudomonadota</taxon>
        <taxon>Alphaproteobacteria</taxon>
        <taxon>Rhodobacterales</taxon>
        <taxon>Roseobacteraceae</taxon>
        <taxon>Loktanella</taxon>
    </lineage>
</organism>